<accession>A0A251TIT1</accession>
<proteinExistence type="predicted"/>
<keyword evidence="4" id="KW-1185">Reference proteome</keyword>
<feature type="transmembrane region" description="Helical" evidence="1">
    <location>
        <begin position="6"/>
        <end position="27"/>
    </location>
</feature>
<evidence type="ECO:0000256" key="1">
    <source>
        <dbReference type="SAM" id="Phobius"/>
    </source>
</evidence>
<dbReference type="EMBL" id="CM007899">
    <property type="protein sequence ID" value="OTG11035.1"/>
    <property type="molecule type" value="Genomic_DNA"/>
</dbReference>
<dbReference type="AlphaFoldDB" id="A0A251TIT1"/>
<name>A0A251TIT1_HELAN</name>
<evidence type="ECO:0000313" key="2">
    <source>
        <dbReference type="EMBL" id="KAF5786389.1"/>
    </source>
</evidence>
<reference evidence="2" key="3">
    <citation type="submission" date="2020-06" db="EMBL/GenBank/DDBJ databases">
        <title>Helianthus annuus Genome sequencing and assembly Release 2.</title>
        <authorList>
            <person name="Gouzy J."/>
            <person name="Langlade N."/>
            <person name="Munos S."/>
        </authorList>
    </citation>
    <scope>NUCLEOTIDE SEQUENCE</scope>
    <source>
        <tissue evidence="2">Leaves</tissue>
    </source>
</reference>
<reference evidence="2 4" key="1">
    <citation type="journal article" date="2017" name="Nature">
        <title>The sunflower genome provides insights into oil metabolism, flowering and Asterid evolution.</title>
        <authorList>
            <person name="Badouin H."/>
            <person name="Gouzy J."/>
            <person name="Grassa C.J."/>
            <person name="Murat F."/>
            <person name="Staton S.E."/>
            <person name="Cottret L."/>
            <person name="Lelandais-Briere C."/>
            <person name="Owens G.L."/>
            <person name="Carrere S."/>
            <person name="Mayjonade B."/>
            <person name="Legrand L."/>
            <person name="Gill N."/>
            <person name="Kane N.C."/>
            <person name="Bowers J.E."/>
            <person name="Hubner S."/>
            <person name="Bellec A."/>
            <person name="Berard A."/>
            <person name="Berges H."/>
            <person name="Blanchet N."/>
            <person name="Boniface M.C."/>
            <person name="Brunel D."/>
            <person name="Catrice O."/>
            <person name="Chaidir N."/>
            <person name="Claudel C."/>
            <person name="Donnadieu C."/>
            <person name="Faraut T."/>
            <person name="Fievet G."/>
            <person name="Helmstetter N."/>
            <person name="King M."/>
            <person name="Knapp S.J."/>
            <person name="Lai Z."/>
            <person name="Le Paslier M.C."/>
            <person name="Lippi Y."/>
            <person name="Lorenzon L."/>
            <person name="Mandel J.R."/>
            <person name="Marage G."/>
            <person name="Marchand G."/>
            <person name="Marquand E."/>
            <person name="Bret-Mestries E."/>
            <person name="Morien E."/>
            <person name="Nambeesan S."/>
            <person name="Nguyen T."/>
            <person name="Pegot-Espagnet P."/>
            <person name="Pouilly N."/>
            <person name="Raftis F."/>
            <person name="Sallet E."/>
            <person name="Schiex T."/>
            <person name="Thomas J."/>
            <person name="Vandecasteele C."/>
            <person name="Vares D."/>
            <person name="Vear F."/>
            <person name="Vautrin S."/>
            <person name="Crespi M."/>
            <person name="Mangin B."/>
            <person name="Burke J.M."/>
            <person name="Salse J."/>
            <person name="Munos S."/>
            <person name="Vincourt P."/>
            <person name="Rieseberg L.H."/>
            <person name="Langlade N.B."/>
        </authorList>
    </citation>
    <scope>NUCLEOTIDE SEQUENCE [LARGE SCALE GENOMIC DNA]</scope>
    <source>
        <strain evidence="4">cv. SF193</strain>
        <tissue evidence="2">Leaves</tissue>
    </source>
</reference>
<dbReference type="EMBL" id="MNCJ02000325">
    <property type="protein sequence ID" value="KAF5786389.1"/>
    <property type="molecule type" value="Genomic_DNA"/>
</dbReference>
<organism evidence="3 4">
    <name type="scientific">Helianthus annuus</name>
    <name type="common">Common sunflower</name>
    <dbReference type="NCBI Taxonomy" id="4232"/>
    <lineage>
        <taxon>Eukaryota</taxon>
        <taxon>Viridiplantae</taxon>
        <taxon>Streptophyta</taxon>
        <taxon>Embryophyta</taxon>
        <taxon>Tracheophyta</taxon>
        <taxon>Spermatophyta</taxon>
        <taxon>Magnoliopsida</taxon>
        <taxon>eudicotyledons</taxon>
        <taxon>Gunneridae</taxon>
        <taxon>Pentapetalae</taxon>
        <taxon>asterids</taxon>
        <taxon>campanulids</taxon>
        <taxon>Asterales</taxon>
        <taxon>Asteraceae</taxon>
        <taxon>Asteroideae</taxon>
        <taxon>Heliantheae alliance</taxon>
        <taxon>Heliantheae</taxon>
        <taxon>Helianthus</taxon>
    </lineage>
</organism>
<dbReference type="Gramene" id="mRNA:HanXRQr2_Chr10g0440381">
    <property type="protein sequence ID" value="CDS:HanXRQr2_Chr10g0440381.1"/>
    <property type="gene ID" value="HanXRQr2_Chr10g0440381"/>
</dbReference>
<evidence type="ECO:0000313" key="3">
    <source>
        <dbReference type="EMBL" id="OTG11035.1"/>
    </source>
</evidence>
<gene>
    <name evidence="3" type="ORF">HannXRQ_Chr10g0294361</name>
    <name evidence="2" type="ORF">HanXRQr2_Chr10g0440381</name>
</gene>
<sequence length="64" mass="7418">MFWDSLVRVIFSFVSGYNSGVMASVLFPERVSFHGFKFCLDVRVGYESTQFRLSQDRSKQVNKS</sequence>
<keyword evidence="1" id="KW-0812">Transmembrane</keyword>
<dbReference type="InParanoid" id="A0A251TIT1"/>
<keyword evidence="1" id="KW-0472">Membrane</keyword>
<protein>
    <submittedName>
        <fullName evidence="3">Uncharacterized protein</fullName>
    </submittedName>
</protein>
<reference evidence="3" key="2">
    <citation type="submission" date="2017-02" db="EMBL/GenBank/DDBJ databases">
        <title>Sunflower complete genome.</title>
        <authorList>
            <person name="Langlade N."/>
            <person name="Munos S."/>
        </authorList>
    </citation>
    <scope>NUCLEOTIDE SEQUENCE [LARGE SCALE GENOMIC DNA]</scope>
    <source>
        <tissue evidence="3">Leaves</tissue>
    </source>
</reference>
<dbReference type="Proteomes" id="UP000215914">
    <property type="component" value="Chromosome 10"/>
</dbReference>
<keyword evidence="1" id="KW-1133">Transmembrane helix</keyword>
<evidence type="ECO:0000313" key="4">
    <source>
        <dbReference type="Proteomes" id="UP000215914"/>
    </source>
</evidence>